<evidence type="ECO:0000313" key="2">
    <source>
        <dbReference type="EMBL" id="UOQ72153.1"/>
    </source>
</evidence>
<keyword evidence="2" id="KW-0645">Protease</keyword>
<feature type="domain" description="DUF2268" evidence="1">
    <location>
        <begin position="44"/>
        <end position="164"/>
    </location>
</feature>
<dbReference type="InterPro" id="IPR018728">
    <property type="entry name" value="DUF2268"/>
</dbReference>
<gene>
    <name evidence="2" type="ORF">MUN79_26920</name>
</gene>
<proteinExistence type="predicted"/>
<dbReference type="AlphaFoldDB" id="A0A8T9QBB0"/>
<dbReference type="GO" id="GO:0006508">
    <property type="term" value="P:proteolysis"/>
    <property type="evidence" value="ECO:0007669"/>
    <property type="project" value="UniProtKB-KW"/>
</dbReference>
<keyword evidence="2" id="KW-0378">Hydrolase</keyword>
<organism evidence="2 3">
    <name type="scientific">Hymenobacter cellulosilyticus</name>
    <dbReference type="NCBI Taxonomy" id="2932248"/>
    <lineage>
        <taxon>Bacteria</taxon>
        <taxon>Pseudomonadati</taxon>
        <taxon>Bacteroidota</taxon>
        <taxon>Cytophagia</taxon>
        <taxon>Cytophagales</taxon>
        <taxon>Hymenobacteraceae</taxon>
        <taxon>Hymenobacter</taxon>
    </lineage>
</organism>
<reference evidence="2" key="1">
    <citation type="submission" date="2022-04" db="EMBL/GenBank/DDBJ databases">
        <title>Hymenobacter sp. isolated from the air.</title>
        <authorList>
            <person name="Won M."/>
            <person name="Lee C.-M."/>
            <person name="Woen H.-Y."/>
            <person name="Kwon S.-W."/>
        </authorList>
    </citation>
    <scope>NUCLEOTIDE SEQUENCE</scope>
    <source>
        <strain evidence="2">5116S-3</strain>
    </source>
</reference>
<dbReference type="Pfam" id="PF10026">
    <property type="entry name" value="DUF2268"/>
    <property type="match status" value="1"/>
</dbReference>
<dbReference type="Proteomes" id="UP000831796">
    <property type="component" value="Chromosome"/>
</dbReference>
<accession>A0A8T9QBB0</accession>
<name>A0A8T9QBB0_9BACT</name>
<dbReference type="RefSeq" id="WP_244675548.1">
    <property type="nucleotide sequence ID" value="NZ_CP095046.1"/>
</dbReference>
<keyword evidence="3" id="KW-1185">Reference proteome</keyword>
<sequence length="199" mass="22199">MGGLNSGGTVDGNKVLIGTEIATGNPQTDVSEFTNPWLGSVFKAQAQNNIVSLNVHEYVHTQQQTNEDDMNLLGKALKEGACDFITELVIRQPLQTNYILYGNAHEKELREAFKQEMLTANYSQWLYNGSTLGAKADLGYFMGYAICKAYYAQARNKRQAIKEIIELKYADPAATESFLRQSGYYPEGWDKATRPPVGR</sequence>
<evidence type="ECO:0000313" key="3">
    <source>
        <dbReference type="Proteomes" id="UP000831796"/>
    </source>
</evidence>
<dbReference type="EMBL" id="CP095046">
    <property type="protein sequence ID" value="UOQ72153.1"/>
    <property type="molecule type" value="Genomic_DNA"/>
</dbReference>
<protein>
    <submittedName>
        <fullName evidence="2">DUF2268 domain-containing putative Zn-dependent protease</fullName>
    </submittedName>
</protein>
<dbReference type="KEGG" id="hcu:MUN79_26920"/>
<dbReference type="GO" id="GO:0008233">
    <property type="term" value="F:peptidase activity"/>
    <property type="evidence" value="ECO:0007669"/>
    <property type="project" value="UniProtKB-KW"/>
</dbReference>
<evidence type="ECO:0000259" key="1">
    <source>
        <dbReference type="Pfam" id="PF10026"/>
    </source>
</evidence>